<dbReference type="AlphaFoldDB" id="U3PBF3"/>
<feature type="region of interest" description="Disordered" evidence="1">
    <location>
        <begin position="136"/>
        <end position="175"/>
    </location>
</feature>
<feature type="compositionally biased region" description="Basic and acidic residues" evidence="1">
    <location>
        <begin position="153"/>
        <end position="163"/>
    </location>
</feature>
<evidence type="ECO:0000313" key="3">
    <source>
        <dbReference type="Proteomes" id="UP000016743"/>
    </source>
</evidence>
<dbReference type="Proteomes" id="UP000016743">
    <property type="component" value="Chromosome"/>
</dbReference>
<name>U3PBF3_LEIXC</name>
<protein>
    <submittedName>
        <fullName evidence="2">Uncharacterized protein</fullName>
    </submittedName>
</protein>
<dbReference type="EMBL" id="CP006734">
    <property type="protein sequence ID" value="AGW42072.1"/>
    <property type="molecule type" value="Genomic_DNA"/>
</dbReference>
<dbReference type="STRING" id="1389489.O159_20900"/>
<organism evidence="2 3">
    <name type="scientific">Leifsonia xyli subsp. cynodontis DSM 46306</name>
    <dbReference type="NCBI Taxonomy" id="1389489"/>
    <lineage>
        <taxon>Bacteria</taxon>
        <taxon>Bacillati</taxon>
        <taxon>Actinomycetota</taxon>
        <taxon>Actinomycetes</taxon>
        <taxon>Micrococcales</taxon>
        <taxon>Microbacteriaceae</taxon>
        <taxon>Leifsonia</taxon>
    </lineage>
</organism>
<accession>U3PBF3</accession>
<reference evidence="2 3" key="1">
    <citation type="journal article" date="2013" name="Genome Announc.">
        <title>Complete Genome Sequence of Leifsonia xyli subsp. cynodontis Strain DSM46306, a Gram-Positive Bacterial Pathogen of Grasses.</title>
        <authorList>
            <person name="Monteiro-Vitorello C.B."/>
            <person name="Zerillo M.M."/>
            <person name="Van Sluys M.A."/>
            <person name="Camargo L.E."/>
            <person name="Kitajima J.P."/>
        </authorList>
    </citation>
    <scope>NUCLEOTIDE SEQUENCE [LARGE SCALE GENOMIC DNA]</scope>
    <source>
        <strain evidence="2 3">DSM 46306</strain>
    </source>
</reference>
<keyword evidence="3" id="KW-1185">Reference proteome</keyword>
<dbReference type="Gene3D" id="1.10.10.60">
    <property type="entry name" value="Homeodomain-like"/>
    <property type="match status" value="1"/>
</dbReference>
<dbReference type="KEGG" id="lxy:O159_20900"/>
<evidence type="ECO:0000313" key="2">
    <source>
        <dbReference type="EMBL" id="AGW42072.1"/>
    </source>
</evidence>
<dbReference type="PATRIC" id="fig|1389489.3.peg.2005"/>
<proteinExistence type="predicted"/>
<dbReference type="RefSeq" id="WP_021755568.1">
    <property type="nucleotide sequence ID" value="NC_022438.1"/>
</dbReference>
<dbReference type="HOGENOM" id="CLU_130909_0_0_11"/>
<evidence type="ECO:0000256" key="1">
    <source>
        <dbReference type="SAM" id="MobiDB-lite"/>
    </source>
</evidence>
<gene>
    <name evidence="2" type="ORF">O159_20900</name>
</gene>
<sequence>MDDSCAEVESSLITVEDEALACWDTTSERAIARYDLREVLSVQFTSPGEGEGRCRRGRTDQAHPNAYRRWTEEDENRIVDFYHRGVSFPEIAAAVGRRVGGVRSRLVHLGVIEPEPGDRISFPGIAFVRERARLLRQPGRPGAGSGYRRGHAGSREPADRSADACRCGPGGVRRR</sequence>